<evidence type="ECO:0000256" key="7">
    <source>
        <dbReference type="ARBA" id="ARBA00023242"/>
    </source>
</evidence>
<keyword evidence="4" id="KW-0540">Nuclease</keyword>
<dbReference type="InterPro" id="IPR027806">
    <property type="entry name" value="HARBI1_dom"/>
</dbReference>
<evidence type="ECO:0000256" key="6">
    <source>
        <dbReference type="ARBA" id="ARBA00022801"/>
    </source>
</evidence>
<accession>A0AAG5D146</accession>
<dbReference type="AlphaFoldDB" id="A0AAG5D146"/>
<dbReference type="InterPro" id="IPR045249">
    <property type="entry name" value="HARBI1-like"/>
</dbReference>
<dbReference type="Proteomes" id="UP000075880">
    <property type="component" value="Unassembled WGS sequence"/>
</dbReference>
<keyword evidence="10" id="KW-1185">Reference proteome</keyword>
<evidence type="ECO:0000256" key="5">
    <source>
        <dbReference type="ARBA" id="ARBA00022723"/>
    </source>
</evidence>
<comment type="similarity">
    <text evidence="3">Belongs to the HARBI1 family.</text>
</comment>
<evidence type="ECO:0000313" key="10">
    <source>
        <dbReference type="Proteomes" id="UP000075880"/>
    </source>
</evidence>
<proteinExistence type="inferred from homology"/>
<dbReference type="EnsemblMetazoa" id="ENSAATROPT005194">
    <property type="protein sequence ID" value="ENSAATROPP004861"/>
    <property type="gene ID" value="ENSAATROPG004158"/>
</dbReference>
<dbReference type="GO" id="GO:0046872">
    <property type="term" value="F:metal ion binding"/>
    <property type="evidence" value="ECO:0007669"/>
    <property type="project" value="UniProtKB-KW"/>
</dbReference>
<dbReference type="GO" id="GO:0004518">
    <property type="term" value="F:nuclease activity"/>
    <property type="evidence" value="ECO:0007669"/>
    <property type="project" value="UniProtKB-KW"/>
</dbReference>
<keyword evidence="5" id="KW-0479">Metal-binding</keyword>
<dbReference type="PANTHER" id="PTHR22930">
    <property type="match status" value="1"/>
</dbReference>
<reference evidence="9" key="1">
    <citation type="submission" date="2024-04" db="UniProtKB">
        <authorList>
            <consortium name="EnsemblMetazoa"/>
        </authorList>
    </citation>
    <scope>IDENTIFICATION</scope>
    <source>
        <strain evidence="9">EBRO</strain>
    </source>
</reference>
<keyword evidence="7" id="KW-0539">Nucleus</keyword>
<organism evidence="9 10">
    <name type="scientific">Anopheles atroparvus</name>
    <name type="common">European mosquito</name>
    <dbReference type="NCBI Taxonomy" id="41427"/>
    <lineage>
        <taxon>Eukaryota</taxon>
        <taxon>Metazoa</taxon>
        <taxon>Ecdysozoa</taxon>
        <taxon>Arthropoda</taxon>
        <taxon>Hexapoda</taxon>
        <taxon>Insecta</taxon>
        <taxon>Pterygota</taxon>
        <taxon>Neoptera</taxon>
        <taxon>Endopterygota</taxon>
        <taxon>Diptera</taxon>
        <taxon>Nematocera</taxon>
        <taxon>Culicoidea</taxon>
        <taxon>Culicidae</taxon>
        <taxon>Anophelinae</taxon>
        <taxon>Anopheles</taxon>
    </lineage>
</organism>
<feature type="domain" description="DDE Tnp4" evidence="8">
    <location>
        <begin position="23"/>
        <end position="189"/>
    </location>
</feature>
<dbReference type="GO" id="GO:0016787">
    <property type="term" value="F:hydrolase activity"/>
    <property type="evidence" value="ECO:0007669"/>
    <property type="project" value="UniProtKB-KW"/>
</dbReference>
<evidence type="ECO:0000259" key="8">
    <source>
        <dbReference type="Pfam" id="PF13359"/>
    </source>
</evidence>
<evidence type="ECO:0000256" key="4">
    <source>
        <dbReference type="ARBA" id="ARBA00022722"/>
    </source>
</evidence>
<comment type="cofactor">
    <cofactor evidence="1">
        <name>a divalent metal cation</name>
        <dbReference type="ChEBI" id="CHEBI:60240"/>
    </cofactor>
</comment>
<evidence type="ECO:0000313" key="9">
    <source>
        <dbReference type="EnsemblMetazoa" id="ENSAATROPP004861"/>
    </source>
</evidence>
<name>A0AAG5D146_ANOAO</name>
<comment type="subcellular location">
    <subcellularLocation>
        <location evidence="2">Nucleus</location>
    </subcellularLocation>
</comment>
<sequence length="257" mass="29239">LPQTHNGWTLQNNLNFPHAIGAIDGKHVSIRSPGHSGSDYYNYKGFYSIVLLVIVDAHYNFMFADAGGKGGISDGGIFRNSRLHYKLENKLLNIPRAEPLRIPYKIPVPYFFLGDKAFAFTDYCIRPFGGLHPPGSYQRVFNYRHSRARMPVENALGILANRFQVLKGPILLEPDVAKHIVLTTVYLHNFLRKSTSNNSYAPPSSFDRIVDGNLVQGDWRNNVPLQNMLSISARTPDRLMKIREHMFFLTKTLFFVL</sequence>
<evidence type="ECO:0000256" key="1">
    <source>
        <dbReference type="ARBA" id="ARBA00001968"/>
    </source>
</evidence>
<keyword evidence="6" id="KW-0378">Hydrolase</keyword>
<dbReference type="Pfam" id="PF13359">
    <property type="entry name" value="DDE_Tnp_4"/>
    <property type="match status" value="1"/>
</dbReference>
<protein>
    <recommendedName>
        <fullName evidence="8">DDE Tnp4 domain-containing protein</fullName>
    </recommendedName>
</protein>
<dbReference type="GO" id="GO:0005634">
    <property type="term" value="C:nucleus"/>
    <property type="evidence" value="ECO:0007669"/>
    <property type="project" value="UniProtKB-SubCell"/>
</dbReference>
<evidence type="ECO:0000256" key="2">
    <source>
        <dbReference type="ARBA" id="ARBA00004123"/>
    </source>
</evidence>
<dbReference type="PANTHER" id="PTHR22930:SF269">
    <property type="entry name" value="NUCLEASE HARBI1-LIKE PROTEIN"/>
    <property type="match status" value="1"/>
</dbReference>
<evidence type="ECO:0000256" key="3">
    <source>
        <dbReference type="ARBA" id="ARBA00006958"/>
    </source>
</evidence>